<dbReference type="Proteomes" id="UP000029641">
    <property type="component" value="Unassembled WGS sequence"/>
</dbReference>
<comment type="caution">
    <text evidence="1">The sequence shown here is derived from an EMBL/GenBank/DDBJ whole genome shotgun (WGS) entry which is preliminary data.</text>
</comment>
<gene>
    <name evidence="1" type="ORF">JCM19301_243</name>
</gene>
<evidence type="ECO:0000313" key="1">
    <source>
        <dbReference type="EMBL" id="GAL68303.1"/>
    </source>
</evidence>
<sequence>MNYFLRFEIRYRMDYFPTEGTRIETYRIISNIGITEHGEFSLKAQNEL</sequence>
<reference evidence="1 2" key="1">
    <citation type="journal article" date="2014" name="Genome Announc.">
        <title>Draft Genome Sequence of Marine Flavobacterium Jejuia pallidilutea Strain 11shimoA1 and Pigmentation Mutants.</title>
        <authorList>
            <person name="Takatani N."/>
            <person name="Nakanishi M."/>
            <person name="Meirelles P."/>
            <person name="Mino S."/>
            <person name="Suda W."/>
            <person name="Oshima K."/>
            <person name="Hattori M."/>
            <person name="Ohkuma M."/>
            <person name="Hosokawa M."/>
            <person name="Miyashita K."/>
            <person name="Thompson F.L."/>
            <person name="Niwa A."/>
            <person name="Sawabe T."/>
            <person name="Sawabe T."/>
        </authorList>
    </citation>
    <scope>NUCLEOTIDE SEQUENCE [LARGE SCALE GENOMIC DNA]</scope>
    <source>
        <strain evidence="1 2">JCM 19301</strain>
    </source>
</reference>
<accession>A0A090VWC6</accession>
<dbReference type="EMBL" id="BBNR01000018">
    <property type="protein sequence ID" value="GAL68303.1"/>
    <property type="molecule type" value="Genomic_DNA"/>
</dbReference>
<name>A0A090VWC6_9FLAO</name>
<proteinExistence type="predicted"/>
<dbReference type="AlphaFoldDB" id="A0A090VWC6"/>
<organism evidence="1 2">
    <name type="scientific">Jejuia pallidilutea</name>
    <dbReference type="NCBI Taxonomy" id="504487"/>
    <lineage>
        <taxon>Bacteria</taxon>
        <taxon>Pseudomonadati</taxon>
        <taxon>Bacteroidota</taxon>
        <taxon>Flavobacteriia</taxon>
        <taxon>Flavobacteriales</taxon>
        <taxon>Flavobacteriaceae</taxon>
        <taxon>Jejuia</taxon>
    </lineage>
</organism>
<protein>
    <submittedName>
        <fullName evidence="1">Uncharacterized protein</fullName>
    </submittedName>
</protein>
<evidence type="ECO:0000313" key="2">
    <source>
        <dbReference type="Proteomes" id="UP000029641"/>
    </source>
</evidence>